<dbReference type="STRING" id="1121001.SAMN02745857_00113"/>
<dbReference type="Proteomes" id="UP000192761">
    <property type="component" value="Unassembled WGS sequence"/>
</dbReference>
<keyword evidence="1" id="KW-1133">Transmembrane helix</keyword>
<evidence type="ECO:0000313" key="3">
    <source>
        <dbReference type="EMBL" id="SMC16156.1"/>
    </source>
</evidence>
<evidence type="ECO:0000313" key="4">
    <source>
        <dbReference type="Proteomes" id="UP000192761"/>
    </source>
</evidence>
<evidence type="ECO:0000259" key="2">
    <source>
        <dbReference type="PROSITE" id="PS50222"/>
    </source>
</evidence>
<feature type="transmembrane region" description="Helical" evidence="1">
    <location>
        <begin position="7"/>
        <end position="27"/>
    </location>
</feature>
<keyword evidence="4" id="KW-1185">Reference proteome</keyword>
<sequence length="326" mass="37192">MQMNRNRLTEVGAVFLAQAVLLLLGLLTTYLPWRLAMMALAALLSILAWQRYLGRRRALENTPESPIASTAQGLAVLAGRARVHGELQRTPSGVDCVWFRCVHARAMGKDVYNRRQWRIVRRWQTTEPFLIADERGACLIDPAQAEFDLPEPEQHIRGDDCFLEWAIMERTALHAFGRFSSELPDRHSPQAVRAAVSERLSDWKSDRVDLLRRFDADGNGEIDVQEWEQARTAAAREVETERIRAAAAEATHTLGKPAGLPLIVSTRELALLGQRYRRIARWFLLSTFAILLGMWWFYHDAARQHHRRPVVHQSAQVHDVSVPRLA</sequence>
<dbReference type="GO" id="GO:0005509">
    <property type="term" value="F:calcium ion binding"/>
    <property type="evidence" value="ECO:0007669"/>
    <property type="project" value="InterPro"/>
</dbReference>
<feature type="transmembrane region" description="Helical" evidence="1">
    <location>
        <begin position="279"/>
        <end position="298"/>
    </location>
</feature>
<feature type="domain" description="EF-hand" evidence="2">
    <location>
        <begin position="202"/>
        <end position="237"/>
    </location>
</feature>
<dbReference type="InterPro" id="IPR018247">
    <property type="entry name" value="EF_Hand_1_Ca_BS"/>
</dbReference>
<dbReference type="EMBL" id="FWXD01000001">
    <property type="protein sequence ID" value="SMC16156.1"/>
    <property type="molecule type" value="Genomic_DNA"/>
</dbReference>
<gene>
    <name evidence="3" type="ORF">SAMN02745857_00113</name>
</gene>
<protein>
    <recommendedName>
        <fullName evidence="2">EF-hand domain-containing protein</fullName>
    </recommendedName>
</protein>
<evidence type="ECO:0000256" key="1">
    <source>
        <dbReference type="SAM" id="Phobius"/>
    </source>
</evidence>
<name>A0A1W1WWN8_9NEIS</name>
<reference evidence="3 4" key="1">
    <citation type="submission" date="2017-04" db="EMBL/GenBank/DDBJ databases">
        <authorList>
            <person name="Afonso C.L."/>
            <person name="Miller P.J."/>
            <person name="Scott M.A."/>
            <person name="Spackman E."/>
            <person name="Goraichik I."/>
            <person name="Dimitrov K.M."/>
            <person name="Suarez D.L."/>
            <person name="Swayne D.E."/>
        </authorList>
    </citation>
    <scope>NUCLEOTIDE SEQUENCE [LARGE SCALE GENOMIC DNA]</scope>
    <source>
        <strain evidence="3 4">DSM 23236</strain>
    </source>
</reference>
<dbReference type="AlphaFoldDB" id="A0A1W1WWN8"/>
<dbReference type="InterPro" id="IPR002048">
    <property type="entry name" value="EF_hand_dom"/>
</dbReference>
<dbReference type="PROSITE" id="PS50222">
    <property type="entry name" value="EF_HAND_2"/>
    <property type="match status" value="1"/>
</dbReference>
<accession>A0A1W1WWN8</accession>
<proteinExistence type="predicted"/>
<dbReference type="PROSITE" id="PS00018">
    <property type="entry name" value="EF_HAND_1"/>
    <property type="match status" value="1"/>
</dbReference>
<keyword evidence="1" id="KW-0472">Membrane</keyword>
<organism evidence="3 4">
    <name type="scientific">Andreprevotia lacus DSM 23236</name>
    <dbReference type="NCBI Taxonomy" id="1121001"/>
    <lineage>
        <taxon>Bacteria</taxon>
        <taxon>Pseudomonadati</taxon>
        <taxon>Pseudomonadota</taxon>
        <taxon>Betaproteobacteria</taxon>
        <taxon>Neisseriales</taxon>
        <taxon>Chitinibacteraceae</taxon>
        <taxon>Andreprevotia</taxon>
    </lineage>
</organism>
<keyword evidence="1" id="KW-0812">Transmembrane</keyword>